<organism evidence="2 3">
    <name type="scientific">Tieghemostelium lacteum</name>
    <name type="common">Slime mold</name>
    <name type="synonym">Dictyostelium lacteum</name>
    <dbReference type="NCBI Taxonomy" id="361077"/>
    <lineage>
        <taxon>Eukaryota</taxon>
        <taxon>Amoebozoa</taxon>
        <taxon>Evosea</taxon>
        <taxon>Eumycetozoa</taxon>
        <taxon>Dictyostelia</taxon>
        <taxon>Dictyosteliales</taxon>
        <taxon>Raperosteliaceae</taxon>
        <taxon>Tieghemostelium</taxon>
    </lineage>
</organism>
<dbReference type="EMBL" id="LODT01000006">
    <property type="protein sequence ID" value="KYR01711.1"/>
    <property type="molecule type" value="Genomic_DNA"/>
</dbReference>
<dbReference type="AlphaFoldDB" id="A0A152A6G1"/>
<dbReference type="InParanoid" id="A0A152A6G1"/>
<evidence type="ECO:0000313" key="2">
    <source>
        <dbReference type="EMBL" id="KYR01711.1"/>
    </source>
</evidence>
<proteinExistence type="predicted"/>
<keyword evidence="3" id="KW-1185">Reference proteome</keyword>
<sequence>MIFQQSPSAYRLTPKSPSPTPTPPSPSPQPLLPTSNLTSSQLFVPVQHVPFSHVFSQPTSPPKSLSPPLPGTTIPKKSNTPGRKRKFLPPTTNDDTEFPVINNLSNSTSPLPTSTVNHNTNDIDIENDSTAIKKHRIDQIQPQQRPYMNLINSIK</sequence>
<feature type="compositionally biased region" description="Pro residues" evidence="1">
    <location>
        <begin position="16"/>
        <end position="31"/>
    </location>
</feature>
<protein>
    <submittedName>
        <fullName evidence="2">Uncharacterized protein</fullName>
    </submittedName>
</protein>
<name>A0A152A6G1_TIELA</name>
<reference evidence="2 3" key="1">
    <citation type="submission" date="2015-12" db="EMBL/GenBank/DDBJ databases">
        <title>Dictyostelia acquired genes for synthesis and detection of signals that induce cell-type specialization by lateral gene transfer from prokaryotes.</title>
        <authorList>
            <person name="Gloeckner G."/>
            <person name="Schaap P."/>
        </authorList>
    </citation>
    <scope>NUCLEOTIDE SEQUENCE [LARGE SCALE GENOMIC DNA]</scope>
    <source>
        <strain evidence="2 3">TK</strain>
    </source>
</reference>
<evidence type="ECO:0000256" key="1">
    <source>
        <dbReference type="SAM" id="MobiDB-lite"/>
    </source>
</evidence>
<gene>
    <name evidence="2" type="ORF">DLAC_01719</name>
</gene>
<feature type="compositionally biased region" description="Pro residues" evidence="1">
    <location>
        <begin position="59"/>
        <end position="70"/>
    </location>
</feature>
<feature type="region of interest" description="Disordered" evidence="1">
    <location>
        <begin position="53"/>
        <end position="99"/>
    </location>
</feature>
<dbReference type="Proteomes" id="UP000076078">
    <property type="component" value="Unassembled WGS sequence"/>
</dbReference>
<accession>A0A152A6G1</accession>
<feature type="region of interest" description="Disordered" evidence="1">
    <location>
        <begin position="1"/>
        <end position="39"/>
    </location>
</feature>
<evidence type="ECO:0000313" key="3">
    <source>
        <dbReference type="Proteomes" id="UP000076078"/>
    </source>
</evidence>
<comment type="caution">
    <text evidence="2">The sequence shown here is derived from an EMBL/GenBank/DDBJ whole genome shotgun (WGS) entry which is preliminary data.</text>
</comment>